<feature type="region of interest" description="Disordered" evidence="1">
    <location>
        <begin position="1"/>
        <end position="101"/>
    </location>
</feature>
<evidence type="ECO:0000313" key="2">
    <source>
        <dbReference type="Ensembl" id="ENSORLP00015033977.1"/>
    </source>
</evidence>
<evidence type="ECO:0000313" key="3">
    <source>
        <dbReference type="Proteomes" id="UP000265200"/>
    </source>
</evidence>
<dbReference type="AlphaFoldDB" id="A0A3P9JPQ4"/>
<reference evidence="2 3" key="2">
    <citation type="submission" date="2017-04" db="EMBL/GenBank/DDBJ databases">
        <title>CpG methylation of centromeres and impact of large insertions on vertebrate speciation.</title>
        <authorList>
            <person name="Ichikawa K."/>
            <person name="Yoshimura J."/>
            <person name="Morishita S."/>
        </authorList>
    </citation>
    <scope>NUCLEOTIDE SEQUENCE</scope>
    <source>
        <strain evidence="2 3">HSOK</strain>
    </source>
</reference>
<evidence type="ECO:0000256" key="1">
    <source>
        <dbReference type="SAM" id="MobiDB-lite"/>
    </source>
</evidence>
<reference key="1">
    <citation type="journal article" date="2007" name="Nature">
        <title>The medaka draft genome and insights into vertebrate genome evolution.</title>
        <authorList>
            <person name="Kasahara M."/>
            <person name="Naruse K."/>
            <person name="Sasaki S."/>
            <person name="Nakatani Y."/>
            <person name="Qu W."/>
            <person name="Ahsan B."/>
            <person name="Yamada T."/>
            <person name="Nagayasu Y."/>
            <person name="Doi K."/>
            <person name="Kasai Y."/>
            <person name="Jindo T."/>
            <person name="Kobayashi D."/>
            <person name="Shimada A."/>
            <person name="Toyoda A."/>
            <person name="Kuroki Y."/>
            <person name="Fujiyama A."/>
            <person name="Sasaki T."/>
            <person name="Shimizu A."/>
            <person name="Asakawa S."/>
            <person name="Shimizu N."/>
            <person name="Hashimoto S."/>
            <person name="Yang J."/>
            <person name="Lee Y."/>
            <person name="Matsushima K."/>
            <person name="Sugano S."/>
            <person name="Sakaizumi M."/>
            <person name="Narita T."/>
            <person name="Ohishi K."/>
            <person name="Haga S."/>
            <person name="Ohta F."/>
            <person name="Nomoto H."/>
            <person name="Nogata K."/>
            <person name="Morishita T."/>
            <person name="Endo T."/>
            <person name="Shin-I T."/>
            <person name="Takeda H."/>
            <person name="Morishita S."/>
            <person name="Kohara Y."/>
        </authorList>
    </citation>
    <scope>NUCLEOTIDE SEQUENCE [LARGE SCALE GENOMIC DNA]</scope>
    <source>
        <strain>Hd-rR</strain>
    </source>
</reference>
<accession>A0A3P9JPQ4</accession>
<evidence type="ECO:0008006" key="4">
    <source>
        <dbReference type="Google" id="ProtNLM"/>
    </source>
</evidence>
<feature type="compositionally biased region" description="Basic and acidic residues" evidence="1">
    <location>
        <begin position="31"/>
        <end position="41"/>
    </location>
</feature>
<sequence length="301" mass="33686">MFRRSRFSVRPNVGTAGRTAATPQESPAAKQETDGTAKEASEGSCVPDESNAPPLEKKPNGDGSNSSAALQRRKRFSIKPKVAPGRPSAPPRTPKLLNSPLDVQRLVKAQKLRELLRRERSKEKVRAKARCKEFDLDPTKMTMRDLIHYLPASNPMTPPERAQEPPAPPPMKVVSSEEEGAACEEEEEQEEEIMVPQVKVAEDGSLIIDEESLTVEVQRSKGPNTIQDRDPIFERGSTTTYSSFRKGTYTKPWSIEGTSDPADVKVFCFFFFLINEMFSFGLRQRQTCSTWPSAWWGRTSP</sequence>
<dbReference type="PANTHER" id="PTHR22929:SF0">
    <property type="entry name" value="TRANSCRIPTION FACTOR TFIIIB COMPONENT B'' HOMOLOG"/>
    <property type="match status" value="1"/>
</dbReference>
<reference evidence="2" key="3">
    <citation type="submission" date="2025-08" db="UniProtKB">
        <authorList>
            <consortium name="Ensembl"/>
        </authorList>
    </citation>
    <scope>IDENTIFICATION</scope>
    <source>
        <strain evidence="2">HSOK</strain>
    </source>
</reference>
<feature type="region of interest" description="Disordered" evidence="1">
    <location>
        <begin position="152"/>
        <end position="174"/>
    </location>
</feature>
<dbReference type="Ensembl" id="ENSORLT00015027363.1">
    <property type="protein sequence ID" value="ENSORLP00015033977.1"/>
    <property type="gene ID" value="ENSORLG00015019793.1"/>
</dbReference>
<dbReference type="PANTHER" id="PTHR22929">
    <property type="entry name" value="RNA POLYMERASE III TRANSCRIPTION INITIATION FACTOR B"/>
    <property type="match status" value="1"/>
</dbReference>
<protein>
    <recommendedName>
        <fullName evidence="4">Transcription factor TFIIIB component B'' Myb domain-containing protein</fullName>
    </recommendedName>
</protein>
<dbReference type="Proteomes" id="UP000265200">
    <property type="component" value="Chromosome 12"/>
</dbReference>
<name>A0A3P9JPQ4_ORYLA</name>
<reference evidence="2" key="4">
    <citation type="submission" date="2025-09" db="UniProtKB">
        <authorList>
            <consortium name="Ensembl"/>
        </authorList>
    </citation>
    <scope>IDENTIFICATION</scope>
    <source>
        <strain evidence="2">HSOK</strain>
    </source>
</reference>
<organism evidence="2 3">
    <name type="scientific">Oryzias latipes</name>
    <name type="common">Japanese rice fish</name>
    <name type="synonym">Japanese killifish</name>
    <dbReference type="NCBI Taxonomy" id="8090"/>
    <lineage>
        <taxon>Eukaryota</taxon>
        <taxon>Metazoa</taxon>
        <taxon>Chordata</taxon>
        <taxon>Craniata</taxon>
        <taxon>Vertebrata</taxon>
        <taxon>Euteleostomi</taxon>
        <taxon>Actinopterygii</taxon>
        <taxon>Neopterygii</taxon>
        <taxon>Teleostei</taxon>
        <taxon>Neoteleostei</taxon>
        <taxon>Acanthomorphata</taxon>
        <taxon>Ovalentaria</taxon>
        <taxon>Atherinomorphae</taxon>
        <taxon>Beloniformes</taxon>
        <taxon>Adrianichthyidae</taxon>
        <taxon>Oryziinae</taxon>
        <taxon>Oryzias</taxon>
    </lineage>
</organism>
<proteinExistence type="predicted"/>